<dbReference type="GO" id="GO:0080019">
    <property type="term" value="F:alcohol-forming very long-chain fatty acyl-CoA reductase activity"/>
    <property type="evidence" value="ECO:0007669"/>
    <property type="project" value="InterPro"/>
</dbReference>
<reference evidence="7" key="2">
    <citation type="submission" date="2021-09" db="EMBL/GenBank/DDBJ databases">
        <authorList>
            <person name="Jia N."/>
            <person name="Wang J."/>
            <person name="Shi W."/>
            <person name="Du L."/>
            <person name="Sun Y."/>
            <person name="Zhan W."/>
            <person name="Jiang J."/>
            <person name="Wang Q."/>
            <person name="Zhang B."/>
            <person name="Ji P."/>
            <person name="Sakyi L.B."/>
            <person name="Cui X."/>
            <person name="Yuan T."/>
            <person name="Jiang B."/>
            <person name="Yang W."/>
            <person name="Lam T.T.-Y."/>
            <person name="Chang Q."/>
            <person name="Ding S."/>
            <person name="Wang X."/>
            <person name="Zhu J."/>
            <person name="Ruan X."/>
            <person name="Zhao L."/>
            <person name="Wei J."/>
            <person name="Que T."/>
            <person name="Du C."/>
            <person name="Cheng J."/>
            <person name="Dai P."/>
            <person name="Han X."/>
            <person name="Huang E."/>
            <person name="Gao Y."/>
            <person name="Liu J."/>
            <person name="Shao H."/>
            <person name="Ye R."/>
            <person name="Li L."/>
            <person name="Wei W."/>
            <person name="Wang X."/>
            <person name="Wang C."/>
            <person name="Huo Q."/>
            <person name="Li W."/>
            <person name="Guo W."/>
            <person name="Chen H."/>
            <person name="Chen S."/>
            <person name="Zhou L."/>
            <person name="Zhou L."/>
            <person name="Ni X."/>
            <person name="Tian J."/>
            <person name="Zhou Y."/>
            <person name="Sheng Y."/>
            <person name="Liu T."/>
            <person name="Pan Y."/>
            <person name="Xia L."/>
            <person name="Li J."/>
            <person name="Zhao F."/>
            <person name="Cao W."/>
        </authorList>
    </citation>
    <scope>NUCLEOTIDE SEQUENCE</scope>
    <source>
        <strain evidence="7">Rsan-2018</strain>
        <tissue evidence="7">Larvae</tissue>
    </source>
</reference>
<comment type="similarity">
    <text evidence="1 4">Belongs to the fatty acyl-CoA reductase family.</text>
</comment>
<proteinExistence type="inferred from homology"/>
<sequence length="440" mass="51196">MWHDVNLWCLHYLPARVVDLALNLYGQKPRFVCHYKKIRKTIDSVRYFQTHEWLFRSNNVSKLLQELSPTDARLFNIDVQRLDWRSYFEGYVLGIRRYLLKAEDSELPEARKRLKRLSNEEVTDPENGYLYGHPNTYTLTKSVAESLLLEERGDIPAVIVRPSIVTASNREPLPGWVDNYNGCTGIIVVLGLGLLQSILAEKKCVGDVIPVDVVANMLICAAWHTAEKRPKDVEVYHCTSGSLTRRTWAYLTAGIQREICRLPLPNAIRFPKFQVTNSQMWHNVNLWCLHYLPALVVDLALQLHGQKPRFVRHYQKIRKAINSLQYFQTHEWLFRSNNALRLLQELSPTDAQLFDFDVRRLEWRSYFESYVLGIRKYLLKAEDSELPEARKRIKRLNAVRWSLYLGLAVIPWGLVAKVPTWDTYSSVRGFATALCDMVGF</sequence>
<protein>
    <recommendedName>
        <fullName evidence="4">Fatty acyl-CoA reductase</fullName>
        <ecNumber evidence="4">1.2.1.84</ecNumber>
    </recommendedName>
</protein>
<organism evidence="7 8">
    <name type="scientific">Rhipicephalus sanguineus</name>
    <name type="common">Brown dog tick</name>
    <name type="synonym">Ixodes sanguineus</name>
    <dbReference type="NCBI Taxonomy" id="34632"/>
    <lineage>
        <taxon>Eukaryota</taxon>
        <taxon>Metazoa</taxon>
        <taxon>Ecdysozoa</taxon>
        <taxon>Arthropoda</taxon>
        <taxon>Chelicerata</taxon>
        <taxon>Arachnida</taxon>
        <taxon>Acari</taxon>
        <taxon>Parasitiformes</taxon>
        <taxon>Ixodida</taxon>
        <taxon>Ixodoidea</taxon>
        <taxon>Ixodidae</taxon>
        <taxon>Rhipicephalinae</taxon>
        <taxon>Rhipicephalus</taxon>
        <taxon>Rhipicephalus</taxon>
    </lineage>
</organism>
<evidence type="ECO:0000259" key="6">
    <source>
        <dbReference type="Pfam" id="PF07993"/>
    </source>
</evidence>
<evidence type="ECO:0000256" key="1">
    <source>
        <dbReference type="ARBA" id="ARBA00005928"/>
    </source>
</evidence>
<keyword evidence="4" id="KW-0521">NADP</keyword>
<dbReference type="Gene3D" id="3.40.50.720">
    <property type="entry name" value="NAD(P)-binding Rossmann-like Domain"/>
    <property type="match status" value="1"/>
</dbReference>
<dbReference type="GO" id="GO:0035336">
    <property type="term" value="P:long-chain fatty-acyl-CoA metabolic process"/>
    <property type="evidence" value="ECO:0007669"/>
    <property type="project" value="TreeGrafter"/>
</dbReference>
<dbReference type="GO" id="GO:0102965">
    <property type="term" value="F:alcohol-forming long-chain fatty acyl-CoA reductase activity"/>
    <property type="evidence" value="ECO:0007669"/>
    <property type="project" value="UniProtKB-EC"/>
</dbReference>
<comment type="caution">
    <text evidence="7">The sequence shown here is derived from an EMBL/GenBank/DDBJ whole genome shotgun (WGS) entry which is preliminary data.</text>
</comment>
<dbReference type="VEuPathDB" id="VectorBase:RSAN_044183"/>
<feature type="domain" description="Fatty acyl-CoA reductase C-terminal" evidence="5">
    <location>
        <begin position="289"/>
        <end position="380"/>
    </location>
</feature>
<comment type="catalytic activity">
    <reaction evidence="4">
        <text>a long-chain fatty acyl-CoA + 2 NADPH + 2 H(+) = a long-chain primary fatty alcohol + 2 NADP(+) + CoA</text>
        <dbReference type="Rhea" id="RHEA:52716"/>
        <dbReference type="ChEBI" id="CHEBI:15378"/>
        <dbReference type="ChEBI" id="CHEBI:57287"/>
        <dbReference type="ChEBI" id="CHEBI:57783"/>
        <dbReference type="ChEBI" id="CHEBI:58349"/>
        <dbReference type="ChEBI" id="CHEBI:77396"/>
        <dbReference type="ChEBI" id="CHEBI:83139"/>
        <dbReference type="EC" id="1.2.1.84"/>
    </reaction>
</comment>
<dbReference type="InterPro" id="IPR033640">
    <property type="entry name" value="FAR_C"/>
</dbReference>
<name>A0A9D4T1Y8_RHISA</name>
<evidence type="ECO:0000259" key="5">
    <source>
        <dbReference type="Pfam" id="PF03015"/>
    </source>
</evidence>
<feature type="domain" description="Fatty acyl-CoA reductase C-terminal" evidence="5">
    <location>
        <begin position="10"/>
        <end position="101"/>
    </location>
</feature>
<dbReference type="EC" id="1.2.1.84" evidence="4"/>
<evidence type="ECO:0000313" key="7">
    <source>
        <dbReference type="EMBL" id="KAH7968520.1"/>
    </source>
</evidence>
<evidence type="ECO:0000256" key="4">
    <source>
        <dbReference type="RuleBase" id="RU363097"/>
    </source>
</evidence>
<feature type="domain" description="Thioester reductase (TE)" evidence="6">
    <location>
        <begin position="112"/>
        <end position="217"/>
    </location>
</feature>
<keyword evidence="4" id="KW-0560">Oxidoreductase</keyword>
<comment type="function">
    <text evidence="4">Catalyzes the reduction of fatty acyl-CoA to fatty alcohols.</text>
</comment>
<dbReference type="Proteomes" id="UP000821837">
    <property type="component" value="Unassembled WGS sequence"/>
</dbReference>
<dbReference type="VEuPathDB" id="VectorBase:RSAN_055809"/>
<dbReference type="Pfam" id="PF03015">
    <property type="entry name" value="Sterile"/>
    <property type="match status" value="2"/>
</dbReference>
<dbReference type="EMBL" id="JABSTV010001248">
    <property type="protein sequence ID" value="KAH7968520.1"/>
    <property type="molecule type" value="Genomic_DNA"/>
</dbReference>
<dbReference type="InterPro" id="IPR036291">
    <property type="entry name" value="NAD(P)-bd_dom_sf"/>
</dbReference>
<keyword evidence="8" id="KW-1185">Reference proteome</keyword>
<keyword evidence="2 4" id="KW-0444">Lipid biosynthesis</keyword>
<evidence type="ECO:0000256" key="3">
    <source>
        <dbReference type="ARBA" id="ARBA00023098"/>
    </source>
</evidence>
<keyword evidence="3 4" id="KW-0443">Lipid metabolism</keyword>
<dbReference type="PANTHER" id="PTHR11011">
    <property type="entry name" value="MALE STERILITY PROTEIN 2-RELATED"/>
    <property type="match status" value="1"/>
</dbReference>
<dbReference type="InterPro" id="IPR026055">
    <property type="entry name" value="FAR"/>
</dbReference>
<accession>A0A9D4T1Y8</accession>
<dbReference type="PANTHER" id="PTHR11011:SF116">
    <property type="entry name" value="FATTY ACYL-COA REDUCTASE CG5065-RELATED"/>
    <property type="match status" value="1"/>
</dbReference>
<dbReference type="InterPro" id="IPR013120">
    <property type="entry name" value="FAR_NAD-bd"/>
</dbReference>
<evidence type="ECO:0000256" key="2">
    <source>
        <dbReference type="ARBA" id="ARBA00022516"/>
    </source>
</evidence>
<dbReference type="GO" id="GO:0005777">
    <property type="term" value="C:peroxisome"/>
    <property type="evidence" value="ECO:0007669"/>
    <property type="project" value="TreeGrafter"/>
</dbReference>
<reference evidence="7" key="1">
    <citation type="journal article" date="2020" name="Cell">
        <title>Large-Scale Comparative Analyses of Tick Genomes Elucidate Their Genetic Diversity and Vector Capacities.</title>
        <authorList>
            <consortium name="Tick Genome and Microbiome Consortium (TIGMIC)"/>
            <person name="Jia N."/>
            <person name="Wang J."/>
            <person name="Shi W."/>
            <person name="Du L."/>
            <person name="Sun Y."/>
            <person name="Zhan W."/>
            <person name="Jiang J.F."/>
            <person name="Wang Q."/>
            <person name="Zhang B."/>
            <person name="Ji P."/>
            <person name="Bell-Sakyi L."/>
            <person name="Cui X.M."/>
            <person name="Yuan T.T."/>
            <person name="Jiang B.G."/>
            <person name="Yang W.F."/>
            <person name="Lam T.T."/>
            <person name="Chang Q.C."/>
            <person name="Ding S.J."/>
            <person name="Wang X.J."/>
            <person name="Zhu J.G."/>
            <person name="Ruan X.D."/>
            <person name="Zhao L."/>
            <person name="Wei J.T."/>
            <person name="Ye R.Z."/>
            <person name="Que T.C."/>
            <person name="Du C.H."/>
            <person name="Zhou Y.H."/>
            <person name="Cheng J.X."/>
            <person name="Dai P.F."/>
            <person name="Guo W.B."/>
            <person name="Han X.H."/>
            <person name="Huang E.J."/>
            <person name="Li L.F."/>
            <person name="Wei W."/>
            <person name="Gao Y.C."/>
            <person name="Liu J.Z."/>
            <person name="Shao H.Z."/>
            <person name="Wang X."/>
            <person name="Wang C.C."/>
            <person name="Yang T.C."/>
            <person name="Huo Q.B."/>
            <person name="Li W."/>
            <person name="Chen H.Y."/>
            <person name="Chen S.E."/>
            <person name="Zhou L.G."/>
            <person name="Ni X.B."/>
            <person name="Tian J.H."/>
            <person name="Sheng Y."/>
            <person name="Liu T."/>
            <person name="Pan Y.S."/>
            <person name="Xia L.Y."/>
            <person name="Li J."/>
            <person name="Zhao F."/>
            <person name="Cao W.C."/>
        </authorList>
    </citation>
    <scope>NUCLEOTIDE SEQUENCE</scope>
    <source>
        <strain evidence="7">Rsan-2018</strain>
    </source>
</reference>
<dbReference type="AlphaFoldDB" id="A0A9D4T1Y8"/>
<dbReference type="CDD" id="cd09071">
    <property type="entry name" value="FAR_C"/>
    <property type="match status" value="2"/>
</dbReference>
<dbReference type="SUPFAM" id="SSF51735">
    <property type="entry name" value="NAD(P)-binding Rossmann-fold domains"/>
    <property type="match status" value="1"/>
</dbReference>
<dbReference type="Pfam" id="PF07993">
    <property type="entry name" value="NAD_binding_4"/>
    <property type="match status" value="1"/>
</dbReference>
<evidence type="ECO:0000313" key="8">
    <source>
        <dbReference type="Proteomes" id="UP000821837"/>
    </source>
</evidence>
<gene>
    <name evidence="7" type="ORF">HPB52_009113</name>
</gene>